<feature type="region of interest" description="Disordered" evidence="4">
    <location>
        <begin position="569"/>
        <end position="591"/>
    </location>
</feature>
<proteinExistence type="inferred from homology"/>
<sequence>MPRSPELNTKLEKDSSRERTRDRRDRDRDRYRDDYDRKESSSRRDERERDRDRDRRYKDDRGQDKDRERDRERERRRDKDRGDYYDSDRDRDRDRERRDRKRERSRSRERSYKKERKHRDSRSPSPSSKTKRKEAKAAAKAAAKREAELEQSRALAELSMYSATDNPFHDANLGEQFQWHKKRDKEKKAGLTAEEIARKDALRRQEAKEELERLNKRRADREVEMQLREEEETRQRRLAEDAAMAEWIAKEDDFQLEQSRRRAGIRLREQRAKAIDFLAINLRFTDPKSSHQTAAIGALTNPRASEVEREEEEEGWGWADAGFEFEIDEPWKIFENLTLDDCVELEQDIKMYLSLEKSVINIEFWQAMQIVCEHHLSQLRDPEHAVGGPLSDPEVEEATNKIVSGLSLQRLVELENKANGLLRSGQPVDSDFWELILKKIHVEKAIAKLNSIHEIVLKNRLEQFKRRQREDAAKVQAELGGVLVSNENAFGGDIHADAGAVPTGGDEADDEEEDEDDYVEDYDREMSPPIAEPRTMGLDERRLPIVNEEDELRALFAARHSITSSNFIPKQARASAHTSQSISRPSAADLEAERIYREEAEREARDLGSDESEEEFGDLDAGLEVPSTYDWSDRYRPRKPRFFNRVHTGYEWSKYNQTHYDTDNPPPKVVQGYKFNVFYPDLIDKSKAPTYYLKSIPDDPDTQIIVFTAGPPYEDIAFRIVRRPWEYSHRKGFRSTFDRGVLQLYFNFARTFYRK</sequence>
<dbReference type="Pfam" id="PF10312">
    <property type="entry name" value="Cactin_mid"/>
    <property type="match status" value="1"/>
</dbReference>
<evidence type="ECO:0000256" key="3">
    <source>
        <dbReference type="SAM" id="Coils"/>
    </source>
</evidence>
<organism evidence="7 8">
    <name type="scientific">Cryptococcus deuterogattii (strain R265)</name>
    <name type="common">Cryptococcus gattii VGII (strain R265)</name>
    <dbReference type="NCBI Taxonomy" id="294750"/>
    <lineage>
        <taxon>Eukaryota</taxon>
        <taxon>Fungi</taxon>
        <taxon>Dikarya</taxon>
        <taxon>Basidiomycota</taxon>
        <taxon>Agaricomycotina</taxon>
        <taxon>Tremellomycetes</taxon>
        <taxon>Tremellales</taxon>
        <taxon>Cryptococcaceae</taxon>
        <taxon>Cryptococcus</taxon>
        <taxon>Cryptococcus gattii species complex</taxon>
    </lineage>
</organism>
<dbReference type="EMBL" id="CP025762">
    <property type="protein sequence ID" value="KGB74520.1"/>
    <property type="molecule type" value="Genomic_DNA"/>
</dbReference>
<evidence type="ECO:0000259" key="6">
    <source>
        <dbReference type="Pfam" id="PF10312"/>
    </source>
</evidence>
<dbReference type="InterPro" id="IPR019134">
    <property type="entry name" value="Cactin_C"/>
</dbReference>
<dbReference type="STRING" id="294750.A0A095C0L6"/>
<dbReference type="InterPro" id="IPR018816">
    <property type="entry name" value="Cactin_central"/>
</dbReference>
<feature type="domain" description="Splicing factor Cactin C-terminal" evidence="5">
    <location>
        <begin position="631"/>
        <end position="755"/>
    </location>
</feature>
<feature type="compositionally biased region" description="Acidic residues" evidence="4">
    <location>
        <begin position="609"/>
        <end position="618"/>
    </location>
</feature>
<dbReference type="PANTHER" id="PTHR21737">
    <property type="entry name" value="POLYGLUTAMINE BINDING PROTEIN 1/MARVEL MEMBRANE-ASSOCIATING DOMAIN CONTAINING 3"/>
    <property type="match status" value="1"/>
</dbReference>
<dbReference type="GO" id="GO:0045292">
    <property type="term" value="P:mRNA cis splicing, via spliceosome"/>
    <property type="evidence" value="ECO:0007669"/>
    <property type="project" value="TreeGrafter"/>
</dbReference>
<dbReference type="HOGENOM" id="CLU_011759_2_0_1"/>
<feature type="region of interest" description="Disordered" evidence="4">
    <location>
        <begin position="493"/>
        <end position="534"/>
    </location>
</feature>
<evidence type="ECO:0000259" key="5">
    <source>
        <dbReference type="Pfam" id="PF09732"/>
    </source>
</evidence>
<dbReference type="RefSeq" id="XP_062880513.1">
    <property type="nucleotide sequence ID" value="XM_063024443.1"/>
</dbReference>
<dbReference type="KEGG" id="cdeu:CNBG_0358"/>
<dbReference type="OMA" id="HIDFWND"/>
<dbReference type="Pfam" id="PF09732">
    <property type="entry name" value="CactinC_cactus"/>
    <property type="match status" value="1"/>
</dbReference>
<accession>A0A095C0L6</accession>
<feature type="region of interest" description="Disordered" evidence="4">
    <location>
        <begin position="600"/>
        <end position="619"/>
    </location>
</feature>
<evidence type="ECO:0000256" key="2">
    <source>
        <dbReference type="ARBA" id="ARBA00034534"/>
    </source>
</evidence>
<feature type="domain" description="Splicing factor cactin central" evidence="6">
    <location>
        <begin position="237"/>
        <end position="453"/>
    </location>
</feature>
<dbReference type="GO" id="GO:0005681">
    <property type="term" value="C:spliceosomal complex"/>
    <property type="evidence" value="ECO:0007669"/>
    <property type="project" value="TreeGrafter"/>
</dbReference>
<keyword evidence="8" id="KW-1185">Reference proteome</keyword>
<dbReference type="GeneID" id="88176597"/>
<feature type="compositionally biased region" description="Basic and acidic residues" evidence="4">
    <location>
        <begin position="9"/>
        <end position="97"/>
    </location>
</feature>
<feature type="region of interest" description="Disordered" evidence="4">
    <location>
        <begin position="1"/>
        <end position="151"/>
    </location>
</feature>
<dbReference type="SMART" id="SM01050">
    <property type="entry name" value="CactinC_cactus"/>
    <property type="match status" value="1"/>
</dbReference>
<evidence type="ECO:0000256" key="1">
    <source>
        <dbReference type="ARBA" id="ARBA00006895"/>
    </source>
</evidence>
<dbReference type="OrthoDB" id="265955at2759"/>
<name>A0A095C0L6_CRYD2</name>
<evidence type="ECO:0000313" key="7">
    <source>
        <dbReference type="EMBL" id="KGB74520.1"/>
    </source>
</evidence>
<evidence type="ECO:0000313" key="8">
    <source>
        <dbReference type="Proteomes" id="UP000029445"/>
    </source>
</evidence>
<gene>
    <name evidence="7" type="ORF">CNBG_0358</name>
</gene>
<dbReference type="VEuPathDB" id="FungiDB:CNBG_0358"/>
<protein>
    <recommendedName>
        <fullName evidence="2">Splicing factor Cactin</fullName>
    </recommendedName>
</protein>
<keyword evidence="3" id="KW-0175">Coiled coil</keyword>
<reference evidence="7 8" key="1">
    <citation type="journal article" date="2011" name="MBio">
        <title>Genome variation in Cryptococcus gattii, an emerging pathogen of immunocompetent hosts.</title>
        <authorList>
            <person name="D'Souza C.A."/>
            <person name="Kronstad J.W."/>
            <person name="Taylor G."/>
            <person name="Warren R."/>
            <person name="Yuen M."/>
            <person name="Hu G."/>
            <person name="Jung W.H."/>
            <person name="Sham A."/>
            <person name="Kidd S.E."/>
            <person name="Tangen K."/>
            <person name="Lee N."/>
            <person name="Zeilmaker T."/>
            <person name="Sawkins J."/>
            <person name="McVicker G."/>
            <person name="Shah S."/>
            <person name="Gnerre S."/>
            <person name="Griggs A."/>
            <person name="Zeng Q."/>
            <person name="Bartlett K."/>
            <person name="Li W."/>
            <person name="Wang X."/>
            <person name="Heitman J."/>
            <person name="Stajich J.E."/>
            <person name="Fraser J.A."/>
            <person name="Meyer W."/>
            <person name="Carter D."/>
            <person name="Schein J."/>
            <person name="Krzywinski M."/>
            <person name="Kwon-Chung K.J."/>
            <person name="Varma A."/>
            <person name="Wang J."/>
            <person name="Brunham R."/>
            <person name="Fyfe M."/>
            <person name="Ouellette B.F."/>
            <person name="Siddiqui A."/>
            <person name="Marra M."/>
            <person name="Jones S."/>
            <person name="Holt R."/>
            <person name="Birren B.W."/>
            <person name="Galagan J.E."/>
            <person name="Cuomo C.A."/>
        </authorList>
    </citation>
    <scope>NUCLEOTIDE SEQUENCE [LARGE SCALE GENOMIC DNA]</scope>
    <source>
        <strain evidence="7 8">R265</strain>
    </source>
</reference>
<reference evidence="7 8" key="2">
    <citation type="journal article" date="2018" name="Proc. Natl. Acad. Sci.">
        <title>RNAi is a critical determinant of centromere evolution in closely related fungi.</title>
        <authorList>
            <person name="Yadav V."/>
            <person name="Sun S."/>
            <person name="Billmyre R.B."/>
            <person name="Thimmappa B.C."/>
            <person name="Shea T."/>
            <person name="Lintner R."/>
            <person name="Bakkeren G."/>
            <person name="Cuomo C.A."/>
            <person name="Heitman J."/>
            <person name="Sanyal K."/>
        </authorList>
    </citation>
    <scope>NUCLEOTIDE SEQUENCE [LARGE SCALE GENOMIC DNA]</scope>
    <source>
        <strain evidence="7 8">R265</strain>
    </source>
</reference>
<feature type="coiled-coil region" evidence="3">
    <location>
        <begin position="197"/>
        <end position="236"/>
    </location>
</feature>
<dbReference type="Proteomes" id="UP000029445">
    <property type="component" value="Chromosome 4"/>
</dbReference>
<evidence type="ECO:0000256" key="4">
    <source>
        <dbReference type="SAM" id="MobiDB-lite"/>
    </source>
</evidence>
<comment type="similarity">
    <text evidence="1">Belongs to the CACTIN family.</text>
</comment>
<dbReference type="AlphaFoldDB" id="A0A095C0L6"/>
<dbReference type="PANTHER" id="PTHR21737:SF4">
    <property type="entry name" value="SPLICING FACTOR CACTIN"/>
    <property type="match status" value="1"/>
</dbReference>
<dbReference type="GO" id="GO:0005737">
    <property type="term" value="C:cytoplasm"/>
    <property type="evidence" value="ECO:0007669"/>
    <property type="project" value="TreeGrafter"/>
</dbReference>
<feature type="compositionally biased region" description="Acidic residues" evidence="4">
    <location>
        <begin position="506"/>
        <end position="523"/>
    </location>
</feature>